<proteinExistence type="predicted"/>
<evidence type="ECO:0000256" key="1">
    <source>
        <dbReference type="SAM" id="MobiDB-lite"/>
    </source>
</evidence>
<protein>
    <recommendedName>
        <fullName evidence="2">DUF7640 domain-containing protein</fullName>
    </recommendedName>
</protein>
<gene>
    <name evidence="3" type="ORF">ACHAWO_005774</name>
</gene>
<dbReference type="InterPro" id="IPR019524">
    <property type="entry name" value="B-solenoid_diatom-type"/>
</dbReference>
<evidence type="ECO:0000259" key="2">
    <source>
        <dbReference type="Pfam" id="PF24646"/>
    </source>
</evidence>
<organism evidence="3 4">
    <name type="scientific">Cyclotella atomus</name>
    <dbReference type="NCBI Taxonomy" id="382360"/>
    <lineage>
        <taxon>Eukaryota</taxon>
        <taxon>Sar</taxon>
        <taxon>Stramenopiles</taxon>
        <taxon>Ochrophyta</taxon>
        <taxon>Bacillariophyta</taxon>
        <taxon>Coscinodiscophyceae</taxon>
        <taxon>Thalassiosirophycidae</taxon>
        <taxon>Stephanodiscales</taxon>
        <taxon>Stephanodiscaceae</taxon>
        <taxon>Cyclotella</taxon>
    </lineage>
</organism>
<dbReference type="Proteomes" id="UP001530400">
    <property type="component" value="Unassembled WGS sequence"/>
</dbReference>
<sequence length="426" mass="44853">MLLTFPAATVVSVSGAIALPQVPALHMMKRRDPELKGLYADTGILKCSSGMTCAPDSSSSTGGRCVTVTVPSANFTFESQRRLDQGTACTFSNGTIGKKCIGTYACYDADEANIGCGSCIGENSCLGMGDTVVSEGSCIGEEACSHVNFQSTIGSNSCIGELSCSTAGGVTVESNTCQGYKSCYDMNGVMVGSNSCYGEYACCYANGWNDYPTPIVIGGYSCRNETNSCFFVDANVGNFSCWGFEACDDVEDNIAIGSHSCHGYQSCKRMGVWDATDPANNTIGDFSCIGIRACHGSYNNHETRSTGYASCVGDYACYQMAGSIGSYSCNAKKACYKGYPGYDVGDCLCNDYRVCAYLNGPEKDYNNCPAPTLRPSTKPTTSPTKSPTTMSPTKSPATMSPTKSPTTMSPTKSPTTMSPDQAVLLP</sequence>
<name>A0ABD3PYG7_9STRA</name>
<dbReference type="InterPro" id="IPR056057">
    <property type="entry name" value="DUF7640"/>
</dbReference>
<dbReference type="Pfam" id="PF24646">
    <property type="entry name" value="DUF7640"/>
    <property type="match status" value="2"/>
</dbReference>
<keyword evidence="4" id="KW-1185">Reference proteome</keyword>
<dbReference type="EMBL" id="JALLPJ020000411">
    <property type="protein sequence ID" value="KAL3793010.1"/>
    <property type="molecule type" value="Genomic_DNA"/>
</dbReference>
<dbReference type="AlphaFoldDB" id="A0ABD3PYG7"/>
<feature type="compositionally biased region" description="Low complexity" evidence="1">
    <location>
        <begin position="375"/>
        <end position="419"/>
    </location>
</feature>
<comment type="caution">
    <text evidence="3">The sequence shown here is derived from an EMBL/GenBank/DDBJ whole genome shotgun (WGS) entry which is preliminary data.</text>
</comment>
<dbReference type="PANTHER" id="PTHR22534:SF5">
    <property type="entry name" value="SRCR DOMAIN-CONTAINING PROTEIN"/>
    <property type="match status" value="1"/>
</dbReference>
<evidence type="ECO:0000313" key="4">
    <source>
        <dbReference type="Proteomes" id="UP001530400"/>
    </source>
</evidence>
<feature type="domain" description="DUF7640" evidence="2">
    <location>
        <begin position="278"/>
        <end position="358"/>
    </location>
</feature>
<evidence type="ECO:0000313" key="3">
    <source>
        <dbReference type="EMBL" id="KAL3793010.1"/>
    </source>
</evidence>
<reference evidence="3 4" key="1">
    <citation type="submission" date="2024-10" db="EMBL/GenBank/DDBJ databases">
        <title>Updated reference genomes for cyclostephanoid diatoms.</title>
        <authorList>
            <person name="Roberts W.R."/>
            <person name="Alverson A.J."/>
        </authorList>
    </citation>
    <scope>NUCLEOTIDE SEQUENCE [LARGE SCALE GENOMIC DNA]</scope>
    <source>
        <strain evidence="3 4">AJA010-31</strain>
    </source>
</reference>
<dbReference type="PANTHER" id="PTHR22534">
    <property type="entry name" value="SRCR DOMAIN-CONTAINING PROTEIN"/>
    <property type="match status" value="1"/>
</dbReference>
<feature type="domain" description="DUF7640" evidence="2">
    <location>
        <begin position="88"/>
        <end position="168"/>
    </location>
</feature>
<accession>A0ABD3PYG7</accession>
<feature type="region of interest" description="Disordered" evidence="1">
    <location>
        <begin position="368"/>
        <end position="426"/>
    </location>
</feature>